<evidence type="ECO:0000256" key="8">
    <source>
        <dbReference type="PROSITE-ProRule" id="PRU00169"/>
    </source>
</evidence>
<dbReference type="RefSeq" id="WP_379192239.1">
    <property type="nucleotide sequence ID" value="NZ_JBHSOW010000128.1"/>
</dbReference>
<evidence type="ECO:0000313" key="12">
    <source>
        <dbReference type="Proteomes" id="UP001596047"/>
    </source>
</evidence>
<evidence type="ECO:0000256" key="7">
    <source>
        <dbReference type="ARBA" id="ARBA00023163"/>
    </source>
</evidence>
<dbReference type="PANTHER" id="PTHR42713:SF3">
    <property type="entry name" value="TRANSCRIPTIONAL REGULATORY PROTEIN HPTR"/>
    <property type="match status" value="1"/>
</dbReference>
<keyword evidence="12" id="KW-1185">Reference proteome</keyword>
<dbReference type="PROSITE" id="PS01124">
    <property type="entry name" value="HTH_ARAC_FAMILY_2"/>
    <property type="match status" value="1"/>
</dbReference>
<evidence type="ECO:0000256" key="3">
    <source>
        <dbReference type="ARBA" id="ARBA00022553"/>
    </source>
</evidence>
<dbReference type="SMART" id="SM00342">
    <property type="entry name" value="HTH_ARAC"/>
    <property type="match status" value="1"/>
</dbReference>
<feature type="domain" description="HTH araC/xylS-type" evidence="9">
    <location>
        <begin position="150"/>
        <end position="249"/>
    </location>
</feature>
<dbReference type="Pfam" id="PF12833">
    <property type="entry name" value="HTH_18"/>
    <property type="match status" value="1"/>
</dbReference>
<sequence>MKLIIVDDEQLIRMGLEKIILKMDFEIEVAGSFANGMEAWTYLSKPGHEEPDVLITDIKMPMMDGLRLIELVREKNKDISIVVLSGFNEFEYARSALRFGVRDYLLKPVDKTLLFDLLTKLRHEKYAQAAFEDDPGDERLPIESEHHVIDQVKTILERDYDKNFELERLAEMVELNASYLSRLFKNKTNMTITDYLILIRIEKAKQLLSDHPHLKNYEVSSLVGYNDPVYFNKLFKKIVGITPKDYKEKHH</sequence>
<dbReference type="Gene3D" id="3.40.50.2300">
    <property type="match status" value="1"/>
</dbReference>
<proteinExistence type="predicted"/>
<evidence type="ECO:0000256" key="2">
    <source>
        <dbReference type="ARBA" id="ARBA00022490"/>
    </source>
</evidence>
<keyword evidence="7" id="KW-0804">Transcription</keyword>
<dbReference type="Gene3D" id="1.10.10.60">
    <property type="entry name" value="Homeodomain-like"/>
    <property type="match status" value="2"/>
</dbReference>
<evidence type="ECO:0000313" key="11">
    <source>
        <dbReference type="EMBL" id="MFC5653558.1"/>
    </source>
</evidence>
<keyword evidence="6" id="KW-0238">DNA-binding</keyword>
<dbReference type="SUPFAM" id="SSF52172">
    <property type="entry name" value="CheY-like"/>
    <property type="match status" value="1"/>
</dbReference>
<evidence type="ECO:0000256" key="6">
    <source>
        <dbReference type="ARBA" id="ARBA00023125"/>
    </source>
</evidence>
<gene>
    <name evidence="11" type="ORF">ACFPYJ_31445</name>
</gene>
<comment type="caution">
    <text evidence="11">The sequence shown here is derived from an EMBL/GenBank/DDBJ whole genome shotgun (WGS) entry which is preliminary data.</text>
</comment>
<feature type="domain" description="Response regulatory" evidence="10">
    <location>
        <begin position="2"/>
        <end position="122"/>
    </location>
</feature>
<accession>A0ABW0W784</accession>
<dbReference type="InterPro" id="IPR001789">
    <property type="entry name" value="Sig_transdc_resp-reg_receiver"/>
</dbReference>
<keyword evidence="3 8" id="KW-0597">Phosphoprotein</keyword>
<dbReference type="EMBL" id="JBHSOW010000128">
    <property type="protein sequence ID" value="MFC5653558.1"/>
    <property type="molecule type" value="Genomic_DNA"/>
</dbReference>
<name>A0ABW0W784_9BACL</name>
<dbReference type="CDD" id="cd17536">
    <property type="entry name" value="REC_YesN-like"/>
    <property type="match status" value="1"/>
</dbReference>
<evidence type="ECO:0000256" key="5">
    <source>
        <dbReference type="ARBA" id="ARBA00023015"/>
    </source>
</evidence>
<comment type="subcellular location">
    <subcellularLocation>
        <location evidence="1">Cytoplasm</location>
    </subcellularLocation>
</comment>
<keyword evidence="2" id="KW-0963">Cytoplasm</keyword>
<feature type="modified residue" description="4-aspartylphosphate" evidence="8">
    <location>
        <position position="57"/>
    </location>
</feature>
<dbReference type="SUPFAM" id="SSF46689">
    <property type="entry name" value="Homeodomain-like"/>
    <property type="match status" value="2"/>
</dbReference>
<reference evidence="12" key="1">
    <citation type="journal article" date="2019" name="Int. J. Syst. Evol. Microbiol.">
        <title>The Global Catalogue of Microorganisms (GCM) 10K type strain sequencing project: providing services to taxonomists for standard genome sequencing and annotation.</title>
        <authorList>
            <consortium name="The Broad Institute Genomics Platform"/>
            <consortium name="The Broad Institute Genome Sequencing Center for Infectious Disease"/>
            <person name="Wu L."/>
            <person name="Ma J."/>
        </authorList>
    </citation>
    <scope>NUCLEOTIDE SEQUENCE [LARGE SCALE GENOMIC DNA]</scope>
    <source>
        <strain evidence="12">CGMCC 1.3240</strain>
    </source>
</reference>
<organism evidence="11 12">
    <name type="scientific">Paenibacillus solisilvae</name>
    <dbReference type="NCBI Taxonomy" id="2486751"/>
    <lineage>
        <taxon>Bacteria</taxon>
        <taxon>Bacillati</taxon>
        <taxon>Bacillota</taxon>
        <taxon>Bacilli</taxon>
        <taxon>Bacillales</taxon>
        <taxon>Paenibacillaceae</taxon>
        <taxon>Paenibacillus</taxon>
    </lineage>
</organism>
<evidence type="ECO:0000256" key="4">
    <source>
        <dbReference type="ARBA" id="ARBA00023012"/>
    </source>
</evidence>
<dbReference type="InterPro" id="IPR018060">
    <property type="entry name" value="HTH_AraC"/>
</dbReference>
<dbReference type="InterPro" id="IPR011006">
    <property type="entry name" value="CheY-like_superfamily"/>
</dbReference>
<evidence type="ECO:0000259" key="10">
    <source>
        <dbReference type="PROSITE" id="PS50110"/>
    </source>
</evidence>
<dbReference type="PANTHER" id="PTHR42713">
    <property type="entry name" value="HISTIDINE KINASE-RELATED"/>
    <property type="match status" value="1"/>
</dbReference>
<dbReference type="Pfam" id="PF00072">
    <property type="entry name" value="Response_reg"/>
    <property type="match status" value="1"/>
</dbReference>
<keyword evidence="5" id="KW-0805">Transcription regulation</keyword>
<dbReference type="SMART" id="SM00448">
    <property type="entry name" value="REC"/>
    <property type="match status" value="1"/>
</dbReference>
<dbReference type="InterPro" id="IPR051552">
    <property type="entry name" value="HptR"/>
</dbReference>
<evidence type="ECO:0000259" key="9">
    <source>
        <dbReference type="PROSITE" id="PS01124"/>
    </source>
</evidence>
<dbReference type="InterPro" id="IPR009057">
    <property type="entry name" value="Homeodomain-like_sf"/>
</dbReference>
<evidence type="ECO:0000256" key="1">
    <source>
        <dbReference type="ARBA" id="ARBA00004496"/>
    </source>
</evidence>
<dbReference type="Proteomes" id="UP001596047">
    <property type="component" value="Unassembled WGS sequence"/>
</dbReference>
<protein>
    <submittedName>
        <fullName evidence="11">Response regulator</fullName>
    </submittedName>
</protein>
<dbReference type="PROSITE" id="PS50110">
    <property type="entry name" value="RESPONSE_REGULATORY"/>
    <property type="match status" value="1"/>
</dbReference>
<keyword evidence="4" id="KW-0902">Two-component regulatory system</keyword>